<keyword evidence="1" id="KW-0805">Transcription regulation</keyword>
<dbReference type="PROSITE" id="PS50956">
    <property type="entry name" value="HTH_ASNC_2"/>
    <property type="match status" value="1"/>
</dbReference>
<dbReference type="GO" id="GO:0043200">
    <property type="term" value="P:response to amino acid"/>
    <property type="evidence" value="ECO:0007669"/>
    <property type="project" value="TreeGrafter"/>
</dbReference>
<dbReference type="GO" id="GO:0005829">
    <property type="term" value="C:cytosol"/>
    <property type="evidence" value="ECO:0007669"/>
    <property type="project" value="TreeGrafter"/>
</dbReference>
<dbReference type="Pfam" id="PF01037">
    <property type="entry name" value="AsnC_trans_reg"/>
    <property type="match status" value="1"/>
</dbReference>
<dbReference type="InterPro" id="IPR019887">
    <property type="entry name" value="Tscrpt_reg_AsnC/Lrp_C"/>
</dbReference>
<evidence type="ECO:0000256" key="2">
    <source>
        <dbReference type="ARBA" id="ARBA00023125"/>
    </source>
</evidence>
<gene>
    <name evidence="5" type="ORF">UFOPK3772_02668</name>
</gene>
<evidence type="ECO:0000256" key="3">
    <source>
        <dbReference type="ARBA" id="ARBA00023163"/>
    </source>
</evidence>
<dbReference type="InterPro" id="IPR011008">
    <property type="entry name" value="Dimeric_a/b-barrel"/>
</dbReference>
<evidence type="ECO:0000256" key="1">
    <source>
        <dbReference type="ARBA" id="ARBA00023015"/>
    </source>
</evidence>
<dbReference type="InterPro" id="IPR000485">
    <property type="entry name" value="AsnC-type_HTH_dom"/>
</dbReference>
<dbReference type="InterPro" id="IPR019888">
    <property type="entry name" value="Tscrpt_reg_AsnC-like"/>
</dbReference>
<feature type="domain" description="HTH asnC-type" evidence="4">
    <location>
        <begin position="1"/>
        <end position="25"/>
    </location>
</feature>
<sequence>MRRLEEDGVITGYAAQVDPAAVGEGFEVLMHADLVAKDLPTVEAFEARVAAMPEVVELRRMFGIPDYFIRVRVKNIEHYERWLTSDIMGDVAIARMDSRLTMKLLKI</sequence>
<proteinExistence type="predicted"/>
<evidence type="ECO:0000259" key="4">
    <source>
        <dbReference type="PROSITE" id="PS50956"/>
    </source>
</evidence>
<dbReference type="SUPFAM" id="SSF54909">
    <property type="entry name" value="Dimeric alpha+beta barrel"/>
    <property type="match status" value="1"/>
</dbReference>
<dbReference type="AlphaFoldDB" id="A0A6J7LB85"/>
<dbReference type="SMART" id="SM00344">
    <property type="entry name" value="HTH_ASNC"/>
    <property type="match status" value="1"/>
</dbReference>
<reference evidence="5" key="1">
    <citation type="submission" date="2020-05" db="EMBL/GenBank/DDBJ databases">
        <authorList>
            <person name="Chiriac C."/>
            <person name="Salcher M."/>
            <person name="Ghai R."/>
            <person name="Kavagutti S V."/>
        </authorList>
    </citation>
    <scope>NUCLEOTIDE SEQUENCE</scope>
</reference>
<dbReference type="PANTHER" id="PTHR30154:SF34">
    <property type="entry name" value="TRANSCRIPTIONAL REGULATOR AZLB"/>
    <property type="match status" value="1"/>
</dbReference>
<dbReference type="PANTHER" id="PTHR30154">
    <property type="entry name" value="LEUCINE-RESPONSIVE REGULATORY PROTEIN"/>
    <property type="match status" value="1"/>
</dbReference>
<dbReference type="EMBL" id="CAFBNE010000111">
    <property type="protein sequence ID" value="CAB4965526.1"/>
    <property type="molecule type" value="Genomic_DNA"/>
</dbReference>
<evidence type="ECO:0000313" key="5">
    <source>
        <dbReference type="EMBL" id="CAB4965526.1"/>
    </source>
</evidence>
<keyword evidence="3" id="KW-0804">Transcription</keyword>
<protein>
    <submittedName>
        <fullName evidence="5">Unannotated protein</fullName>
    </submittedName>
</protein>
<keyword evidence="2" id="KW-0238">DNA-binding</keyword>
<organism evidence="5">
    <name type="scientific">freshwater metagenome</name>
    <dbReference type="NCBI Taxonomy" id="449393"/>
    <lineage>
        <taxon>unclassified sequences</taxon>
        <taxon>metagenomes</taxon>
        <taxon>ecological metagenomes</taxon>
    </lineage>
</organism>
<name>A0A6J7LB85_9ZZZZ</name>
<dbReference type="Gene3D" id="3.30.70.920">
    <property type="match status" value="1"/>
</dbReference>
<dbReference type="GO" id="GO:0043565">
    <property type="term" value="F:sequence-specific DNA binding"/>
    <property type="evidence" value="ECO:0007669"/>
    <property type="project" value="InterPro"/>
</dbReference>
<accession>A0A6J7LB85</accession>